<dbReference type="Proteomes" id="UP001597092">
    <property type="component" value="Unassembled WGS sequence"/>
</dbReference>
<name>A0ABD6DYN0_9EURY</name>
<dbReference type="AlphaFoldDB" id="A0ABD6DYN0"/>
<protein>
    <submittedName>
        <fullName evidence="2">Uncharacterized protein</fullName>
    </submittedName>
</protein>
<comment type="caution">
    <text evidence="2">The sequence shown here is derived from an EMBL/GenBank/DDBJ whole genome shotgun (WGS) entry which is preliminary data.</text>
</comment>
<keyword evidence="3" id="KW-1185">Reference proteome</keyword>
<accession>A0ABD6DYN0</accession>
<proteinExistence type="predicted"/>
<evidence type="ECO:0000313" key="2">
    <source>
        <dbReference type="EMBL" id="MFD1686980.1"/>
    </source>
</evidence>
<evidence type="ECO:0000313" key="3">
    <source>
        <dbReference type="Proteomes" id="UP001597092"/>
    </source>
</evidence>
<evidence type="ECO:0000256" key="1">
    <source>
        <dbReference type="SAM" id="MobiDB-lite"/>
    </source>
</evidence>
<feature type="region of interest" description="Disordered" evidence="1">
    <location>
        <begin position="1"/>
        <end position="24"/>
    </location>
</feature>
<dbReference type="RefSeq" id="WP_256307477.1">
    <property type="nucleotide sequence ID" value="NZ_JANHAW010000002.1"/>
</dbReference>
<organism evidence="2 3">
    <name type="scientific">Halobellus litoreus</name>
    <dbReference type="NCBI Taxonomy" id="755310"/>
    <lineage>
        <taxon>Archaea</taxon>
        <taxon>Methanobacteriati</taxon>
        <taxon>Methanobacteriota</taxon>
        <taxon>Stenosarchaea group</taxon>
        <taxon>Halobacteria</taxon>
        <taxon>Halobacteriales</taxon>
        <taxon>Haloferacaceae</taxon>
        <taxon>Halobellus</taxon>
    </lineage>
</organism>
<gene>
    <name evidence="2" type="ORF">ACFSAS_15300</name>
</gene>
<sequence length="107" mass="11972">MARQSNLEEAAEAEADLPDPRDVVGKDEEILLEEIFDAAFMTENTDFETFGEMVAASPSEATDADELGRIPRGEWDEFVAETTIFEDEEAFVFAARDHWVAKKLGLN</sequence>
<dbReference type="EMBL" id="JBHUDP010000006">
    <property type="protein sequence ID" value="MFD1686980.1"/>
    <property type="molecule type" value="Genomic_DNA"/>
</dbReference>
<reference evidence="2 3" key="1">
    <citation type="journal article" date="2019" name="Int. J. Syst. Evol. Microbiol.">
        <title>The Global Catalogue of Microorganisms (GCM) 10K type strain sequencing project: providing services to taxonomists for standard genome sequencing and annotation.</title>
        <authorList>
            <consortium name="The Broad Institute Genomics Platform"/>
            <consortium name="The Broad Institute Genome Sequencing Center for Infectious Disease"/>
            <person name="Wu L."/>
            <person name="Ma J."/>
        </authorList>
    </citation>
    <scope>NUCLEOTIDE SEQUENCE [LARGE SCALE GENOMIC DNA]</scope>
    <source>
        <strain evidence="2 3">CGMCC 1.10387</strain>
    </source>
</reference>